<accession>A0A7G2C2U6</accession>
<dbReference type="OrthoDB" id="272990at2759"/>
<evidence type="ECO:0000313" key="2">
    <source>
        <dbReference type="EMBL" id="CAD2213521.1"/>
    </source>
</evidence>
<feature type="region of interest" description="Disordered" evidence="1">
    <location>
        <begin position="312"/>
        <end position="402"/>
    </location>
</feature>
<sequence>MASLRLRQALVRHKLYSPLHKGLPPYDPRNGIAFATIPLHLRHVFRRLNDVVFYSFQSGHVVYLRNQREVRGLNGYLCITHDSILQLQDDSKCPRWLDIEDVSGIDYVLQGSHSFVSILSVHPYPDFLFIPTFPVYPLCSTFDAEEAVEGIVYMLRRLLMQRIRTGEAVSLDLRKYSDPQETANAAEEIAEYDEMCHIRNVSAQYSDVFAYIANQGAGRPLEWRWDNSKTPPRFTYKLELAEALKREENDSSPEDSEDDGHHHEGVVPLQRPSPLNNSSMVGDSFAATTMAQLLAAPSQSAELRAMDRLRVTRADPLQRQRQTAGQVKAGLGLPPRKPTSIGLVPSSKVDSSQPVTPQVVPVDKGLKVRPKEDLDHLSLVSSNTTTEDEEDDDDAFDSEDIDDLFEANVPDSKDVQVSSEDEEPLH</sequence>
<evidence type="ECO:0000313" key="3">
    <source>
        <dbReference type="Proteomes" id="UP000515908"/>
    </source>
</evidence>
<protein>
    <submittedName>
        <fullName evidence="2">Uncharacterized protein</fullName>
    </submittedName>
</protein>
<feature type="compositionally biased region" description="Low complexity" evidence="1">
    <location>
        <begin position="349"/>
        <end position="363"/>
    </location>
</feature>
<feature type="region of interest" description="Disordered" evidence="1">
    <location>
        <begin position="245"/>
        <end position="281"/>
    </location>
</feature>
<dbReference type="EMBL" id="LR877146">
    <property type="protein sequence ID" value="CAD2213521.1"/>
    <property type="molecule type" value="Genomic_DNA"/>
</dbReference>
<gene>
    <name evidence="2" type="ORF">ADEAN_000096400</name>
</gene>
<proteinExistence type="predicted"/>
<dbReference type="Proteomes" id="UP000515908">
    <property type="component" value="Chromosome 02"/>
</dbReference>
<dbReference type="VEuPathDB" id="TriTrypDB:ADEAN_000096400"/>
<evidence type="ECO:0000256" key="1">
    <source>
        <dbReference type="SAM" id="MobiDB-lite"/>
    </source>
</evidence>
<organism evidence="2 3">
    <name type="scientific">Angomonas deanei</name>
    <dbReference type="NCBI Taxonomy" id="59799"/>
    <lineage>
        <taxon>Eukaryota</taxon>
        <taxon>Discoba</taxon>
        <taxon>Euglenozoa</taxon>
        <taxon>Kinetoplastea</taxon>
        <taxon>Metakinetoplastina</taxon>
        <taxon>Trypanosomatida</taxon>
        <taxon>Trypanosomatidae</taxon>
        <taxon>Strigomonadinae</taxon>
        <taxon>Angomonas</taxon>
    </lineage>
</organism>
<keyword evidence="3" id="KW-1185">Reference proteome</keyword>
<feature type="region of interest" description="Disordered" evidence="1">
    <location>
        <begin position="407"/>
        <end position="426"/>
    </location>
</feature>
<dbReference type="AlphaFoldDB" id="A0A7G2C2U6"/>
<reference evidence="2 3" key="1">
    <citation type="submission" date="2020-08" db="EMBL/GenBank/DDBJ databases">
        <authorList>
            <person name="Newling K."/>
            <person name="Davey J."/>
            <person name="Forrester S."/>
        </authorList>
    </citation>
    <scope>NUCLEOTIDE SEQUENCE [LARGE SCALE GENOMIC DNA]</scope>
    <source>
        <strain evidence="3">Crithidia deanei Carvalho (ATCC PRA-265)</strain>
    </source>
</reference>
<feature type="compositionally biased region" description="Basic and acidic residues" evidence="1">
    <location>
        <begin position="364"/>
        <end position="376"/>
    </location>
</feature>
<name>A0A7G2C2U6_9TRYP</name>
<feature type="compositionally biased region" description="Acidic residues" evidence="1">
    <location>
        <begin position="386"/>
        <end position="402"/>
    </location>
</feature>